<accession>A0A382DPP5</accession>
<dbReference type="GO" id="GO:0009317">
    <property type="term" value="C:acetyl-CoA carboxylase complex"/>
    <property type="evidence" value="ECO:0007669"/>
    <property type="project" value="InterPro"/>
</dbReference>
<keyword evidence="9" id="KW-0275">Fatty acid biosynthesis</keyword>
<dbReference type="PANTHER" id="PTHR42853:SF3">
    <property type="entry name" value="ACETYL-COENZYME A CARBOXYLASE CARBOXYL TRANSFERASE SUBUNIT ALPHA, CHLOROPLASTIC"/>
    <property type="match status" value="1"/>
</dbReference>
<evidence type="ECO:0000256" key="10">
    <source>
        <dbReference type="ARBA" id="ARBA00049152"/>
    </source>
</evidence>
<evidence type="ECO:0000259" key="11">
    <source>
        <dbReference type="PROSITE" id="PS50989"/>
    </source>
</evidence>
<dbReference type="UniPathway" id="UPA00655">
    <property type="reaction ID" value="UER00711"/>
</dbReference>
<keyword evidence="3" id="KW-0444">Lipid biosynthesis</keyword>
<organism evidence="12">
    <name type="scientific">marine metagenome</name>
    <dbReference type="NCBI Taxonomy" id="408172"/>
    <lineage>
        <taxon>unclassified sequences</taxon>
        <taxon>metagenomes</taxon>
        <taxon>ecological metagenomes</taxon>
    </lineage>
</organism>
<dbReference type="GO" id="GO:0006633">
    <property type="term" value="P:fatty acid biosynthetic process"/>
    <property type="evidence" value="ECO:0007669"/>
    <property type="project" value="UniProtKB-KW"/>
</dbReference>
<dbReference type="GO" id="GO:0005524">
    <property type="term" value="F:ATP binding"/>
    <property type="evidence" value="ECO:0007669"/>
    <property type="project" value="UniProtKB-KW"/>
</dbReference>
<dbReference type="PRINTS" id="PR01069">
    <property type="entry name" value="ACCCTRFRASEA"/>
</dbReference>
<dbReference type="GO" id="GO:2001295">
    <property type="term" value="P:malonyl-CoA biosynthetic process"/>
    <property type="evidence" value="ECO:0007669"/>
    <property type="project" value="UniProtKB-UniPathway"/>
</dbReference>
<evidence type="ECO:0000256" key="8">
    <source>
        <dbReference type="ARBA" id="ARBA00023098"/>
    </source>
</evidence>
<gene>
    <name evidence="12" type="ORF">METZ01_LOCUS193039</name>
</gene>
<reference evidence="12" key="1">
    <citation type="submission" date="2018-05" db="EMBL/GenBank/DDBJ databases">
        <authorList>
            <person name="Lanie J.A."/>
            <person name="Ng W.-L."/>
            <person name="Kazmierczak K.M."/>
            <person name="Andrzejewski T.M."/>
            <person name="Davidsen T.M."/>
            <person name="Wayne K.J."/>
            <person name="Tettelin H."/>
            <person name="Glass J.I."/>
            <person name="Rusch D."/>
            <person name="Podicherti R."/>
            <person name="Tsui H.-C.T."/>
            <person name="Winkler M.E."/>
        </authorList>
    </citation>
    <scope>NUCLEOTIDE SEQUENCE</scope>
</reference>
<evidence type="ECO:0000256" key="1">
    <source>
        <dbReference type="ARBA" id="ARBA00004956"/>
    </source>
</evidence>
<feature type="non-terminal residue" evidence="12">
    <location>
        <position position="1"/>
    </location>
</feature>
<dbReference type="InterPro" id="IPR029045">
    <property type="entry name" value="ClpP/crotonase-like_dom_sf"/>
</dbReference>
<evidence type="ECO:0000256" key="6">
    <source>
        <dbReference type="ARBA" id="ARBA00022832"/>
    </source>
</evidence>
<protein>
    <recommendedName>
        <fullName evidence="2">acetyl-CoA carboxytransferase</fullName>
        <ecNumber evidence="2">2.1.3.15</ecNumber>
    </recommendedName>
</protein>
<dbReference type="InterPro" id="IPR011763">
    <property type="entry name" value="COA_CT_C"/>
</dbReference>
<dbReference type="EC" id="2.1.3.15" evidence="2"/>
<proteinExistence type="predicted"/>
<keyword evidence="5" id="KW-0547">Nucleotide-binding</keyword>
<evidence type="ECO:0000256" key="7">
    <source>
        <dbReference type="ARBA" id="ARBA00022840"/>
    </source>
</evidence>
<dbReference type="Gene3D" id="3.90.226.10">
    <property type="entry name" value="2-enoyl-CoA Hydratase, Chain A, domain 1"/>
    <property type="match status" value="1"/>
</dbReference>
<dbReference type="PANTHER" id="PTHR42853">
    <property type="entry name" value="ACETYL-COENZYME A CARBOXYLASE CARBOXYL TRANSFERASE SUBUNIT ALPHA"/>
    <property type="match status" value="1"/>
</dbReference>
<dbReference type="SUPFAM" id="SSF52096">
    <property type="entry name" value="ClpP/crotonase"/>
    <property type="match status" value="1"/>
</dbReference>
<evidence type="ECO:0000256" key="9">
    <source>
        <dbReference type="ARBA" id="ARBA00023160"/>
    </source>
</evidence>
<comment type="catalytic activity">
    <reaction evidence="10">
        <text>N(6)-carboxybiotinyl-L-lysyl-[protein] + acetyl-CoA = N(6)-biotinyl-L-lysyl-[protein] + malonyl-CoA</text>
        <dbReference type="Rhea" id="RHEA:54728"/>
        <dbReference type="Rhea" id="RHEA-COMP:10505"/>
        <dbReference type="Rhea" id="RHEA-COMP:10506"/>
        <dbReference type="ChEBI" id="CHEBI:57288"/>
        <dbReference type="ChEBI" id="CHEBI:57384"/>
        <dbReference type="ChEBI" id="CHEBI:83144"/>
        <dbReference type="ChEBI" id="CHEBI:83145"/>
        <dbReference type="EC" id="2.1.3.15"/>
    </reaction>
</comment>
<dbReference type="Pfam" id="PF03255">
    <property type="entry name" value="ACCA"/>
    <property type="match status" value="1"/>
</dbReference>
<evidence type="ECO:0000256" key="3">
    <source>
        <dbReference type="ARBA" id="ARBA00022516"/>
    </source>
</evidence>
<dbReference type="GO" id="GO:0016743">
    <property type="term" value="F:carboxyl- or carbamoyltransferase activity"/>
    <property type="evidence" value="ECO:0007669"/>
    <property type="project" value="InterPro"/>
</dbReference>
<keyword evidence="6" id="KW-0276">Fatty acid metabolism</keyword>
<comment type="pathway">
    <text evidence="1">Lipid metabolism; malonyl-CoA biosynthesis; malonyl-CoA from acetyl-CoA: step 1/1.</text>
</comment>
<dbReference type="InterPro" id="IPR001095">
    <property type="entry name" value="Acetyl_CoA_COase_a_su"/>
</dbReference>
<evidence type="ECO:0000256" key="2">
    <source>
        <dbReference type="ARBA" id="ARBA00011883"/>
    </source>
</evidence>
<dbReference type="PROSITE" id="PS50989">
    <property type="entry name" value="COA_CT_CTER"/>
    <property type="match status" value="1"/>
</dbReference>
<name>A0A382DPP5_9ZZZZ</name>
<feature type="domain" description="CoA carboxyltransferase C-terminal" evidence="11">
    <location>
        <begin position="1"/>
        <end position="134"/>
    </location>
</feature>
<evidence type="ECO:0000256" key="5">
    <source>
        <dbReference type="ARBA" id="ARBA00022741"/>
    </source>
</evidence>
<dbReference type="EMBL" id="UINC01040387">
    <property type="protein sequence ID" value="SVB40185.1"/>
    <property type="molecule type" value="Genomic_DNA"/>
</dbReference>
<dbReference type="GO" id="GO:0003989">
    <property type="term" value="F:acetyl-CoA carboxylase activity"/>
    <property type="evidence" value="ECO:0007669"/>
    <property type="project" value="InterPro"/>
</dbReference>
<dbReference type="AlphaFoldDB" id="A0A382DPP5"/>
<keyword evidence="7" id="KW-0067">ATP-binding</keyword>
<keyword evidence="8" id="KW-0443">Lipid metabolism</keyword>
<evidence type="ECO:0000313" key="12">
    <source>
        <dbReference type="EMBL" id="SVB40185.1"/>
    </source>
</evidence>
<evidence type="ECO:0000256" key="4">
    <source>
        <dbReference type="ARBA" id="ARBA00022679"/>
    </source>
</evidence>
<sequence length="160" mass="17466">TPGAYPGIGAEERGQGEAIARNLLEMSKLEVPIISIVIGEGASGGALGIGVCDKMIMLENTWYSVISPEGCASILWRDAAKAPDAADAMKVMPDDLKKMGICDRIIKEPLGGAHREFDKVATKLKKVILEEIDLIRKNNTNSFLDRRIERYDKMGIFSES</sequence>
<keyword evidence="4" id="KW-0808">Transferase</keyword>